<proteinExistence type="inferred from homology"/>
<keyword evidence="5" id="KW-0547">Nucleotide-binding</keyword>
<keyword evidence="7" id="KW-0067">ATP-binding</keyword>
<organism evidence="9 10">
    <name type="scientific">Xenopus laevis</name>
    <name type="common">African clawed frog</name>
    <dbReference type="NCBI Taxonomy" id="8355"/>
    <lineage>
        <taxon>Eukaryota</taxon>
        <taxon>Metazoa</taxon>
        <taxon>Chordata</taxon>
        <taxon>Craniata</taxon>
        <taxon>Vertebrata</taxon>
        <taxon>Euteleostomi</taxon>
        <taxon>Amphibia</taxon>
        <taxon>Batrachia</taxon>
        <taxon>Anura</taxon>
        <taxon>Pipoidea</taxon>
        <taxon>Pipidae</taxon>
        <taxon>Xenopodinae</taxon>
        <taxon>Xenopus</taxon>
        <taxon>Xenopus</taxon>
    </lineage>
</organism>
<keyword evidence="6" id="KW-0418">Kinase</keyword>
<dbReference type="GO" id="GO:0005524">
    <property type="term" value="F:ATP binding"/>
    <property type="evidence" value="ECO:0007669"/>
    <property type="project" value="UniProtKB-KW"/>
</dbReference>
<name>A0A974DM68_XENLA</name>
<dbReference type="GO" id="GO:0004707">
    <property type="term" value="F:MAP kinase activity"/>
    <property type="evidence" value="ECO:0007669"/>
    <property type="project" value="UniProtKB-EC"/>
</dbReference>
<dbReference type="Gene3D" id="3.30.200.20">
    <property type="entry name" value="Phosphorylase Kinase, domain 1"/>
    <property type="match status" value="1"/>
</dbReference>
<evidence type="ECO:0000256" key="6">
    <source>
        <dbReference type="ARBA" id="ARBA00022777"/>
    </source>
</evidence>
<comment type="similarity">
    <text evidence="1">Belongs to the protein kinase superfamily. CMGC Ser/Thr protein kinase family. MAP kinase subfamily.</text>
</comment>
<dbReference type="EMBL" id="CM004468">
    <property type="protein sequence ID" value="OCT94574.1"/>
    <property type="molecule type" value="Genomic_DNA"/>
</dbReference>
<accession>A0A974DM68</accession>
<dbReference type="EC" id="2.7.11.24" evidence="2"/>
<dbReference type="InterPro" id="IPR011009">
    <property type="entry name" value="Kinase-like_dom_sf"/>
</dbReference>
<dbReference type="InterPro" id="IPR050117">
    <property type="entry name" value="MAPK"/>
</dbReference>
<sequence length="122" mass="14297">QAKKYIQSLPKIPKKEFPLLFPNASDLAVDLLEKMLELDVEKRLTATEALEHPYFDEFHDADEETEAPPYDDSLEREKISVEEWRKYTYEEVINYTPIVRKDSKRKSGMSIKDEFEGTCPLP</sequence>
<dbReference type="Gene3D" id="1.10.510.10">
    <property type="entry name" value="Transferase(Phosphotransferase) domain 1"/>
    <property type="match status" value="1"/>
</dbReference>
<protein>
    <recommendedName>
        <fullName evidence="2">mitogen-activated protein kinase</fullName>
        <ecNumber evidence="2">2.7.11.24</ecNumber>
    </recommendedName>
</protein>
<feature type="region of interest" description="Disordered" evidence="8">
    <location>
        <begin position="55"/>
        <end position="74"/>
    </location>
</feature>
<evidence type="ECO:0000256" key="2">
    <source>
        <dbReference type="ARBA" id="ARBA00012411"/>
    </source>
</evidence>
<evidence type="ECO:0000313" key="10">
    <source>
        <dbReference type="Proteomes" id="UP000694892"/>
    </source>
</evidence>
<dbReference type="InterPro" id="IPR008352">
    <property type="entry name" value="MAPK_HOG-like"/>
</dbReference>
<dbReference type="SUPFAM" id="SSF56112">
    <property type="entry name" value="Protein kinase-like (PK-like)"/>
    <property type="match status" value="1"/>
</dbReference>
<dbReference type="OMA" id="EDEYLWA"/>
<evidence type="ECO:0000256" key="5">
    <source>
        <dbReference type="ARBA" id="ARBA00022741"/>
    </source>
</evidence>
<keyword evidence="3" id="KW-0723">Serine/threonine-protein kinase</keyword>
<evidence type="ECO:0000313" key="9">
    <source>
        <dbReference type="EMBL" id="OCT94574.1"/>
    </source>
</evidence>
<evidence type="ECO:0000256" key="1">
    <source>
        <dbReference type="ARBA" id="ARBA00008832"/>
    </source>
</evidence>
<feature type="non-terminal residue" evidence="9">
    <location>
        <position position="1"/>
    </location>
</feature>
<keyword evidence="4" id="KW-0808">Transferase</keyword>
<dbReference type="PANTHER" id="PTHR24055">
    <property type="entry name" value="MITOGEN-ACTIVATED PROTEIN KINASE"/>
    <property type="match status" value="1"/>
</dbReference>
<evidence type="ECO:0000256" key="3">
    <source>
        <dbReference type="ARBA" id="ARBA00022527"/>
    </source>
</evidence>
<evidence type="ECO:0000256" key="4">
    <source>
        <dbReference type="ARBA" id="ARBA00022679"/>
    </source>
</evidence>
<dbReference type="AlphaFoldDB" id="A0A974DM68"/>
<dbReference type="Proteomes" id="UP000694892">
    <property type="component" value="Chromosome 2L"/>
</dbReference>
<reference evidence="10" key="1">
    <citation type="journal article" date="2016" name="Nature">
        <title>Genome evolution in the allotetraploid frog Xenopus laevis.</title>
        <authorList>
            <person name="Session A.M."/>
            <person name="Uno Y."/>
            <person name="Kwon T."/>
            <person name="Chapman J.A."/>
            <person name="Toyoda A."/>
            <person name="Takahashi S."/>
            <person name="Fukui A."/>
            <person name="Hikosaka A."/>
            <person name="Suzuki A."/>
            <person name="Kondo M."/>
            <person name="van Heeringen S.J."/>
            <person name="Quigley I."/>
            <person name="Heinz S."/>
            <person name="Ogino H."/>
            <person name="Ochi H."/>
            <person name="Hellsten U."/>
            <person name="Lyons J.B."/>
            <person name="Simakov O."/>
            <person name="Putnam N."/>
            <person name="Stites J."/>
            <person name="Kuroki Y."/>
            <person name="Tanaka T."/>
            <person name="Michiue T."/>
            <person name="Watanabe M."/>
            <person name="Bogdanovic O."/>
            <person name="Lister R."/>
            <person name="Georgiou G."/>
            <person name="Paranjpe S.S."/>
            <person name="van Kruijsbergen I."/>
            <person name="Shu S."/>
            <person name="Carlson J."/>
            <person name="Kinoshita T."/>
            <person name="Ohta Y."/>
            <person name="Mawaribuchi S."/>
            <person name="Jenkins J."/>
            <person name="Grimwood J."/>
            <person name="Schmutz J."/>
            <person name="Mitros T."/>
            <person name="Mozaffari S.V."/>
            <person name="Suzuki Y."/>
            <person name="Haramoto Y."/>
            <person name="Yamamoto T.S."/>
            <person name="Takagi C."/>
            <person name="Heald R."/>
            <person name="Miller K."/>
            <person name="Haudenschild C."/>
            <person name="Kitzman J."/>
            <person name="Nakayama T."/>
            <person name="Izutsu Y."/>
            <person name="Robert J."/>
            <person name="Fortriede J."/>
            <person name="Burns K."/>
            <person name="Lotay V."/>
            <person name="Karimi K."/>
            <person name="Yasuoka Y."/>
            <person name="Dichmann D.S."/>
            <person name="Flajnik M.F."/>
            <person name="Houston D.W."/>
            <person name="Shendure J."/>
            <person name="DuPasquier L."/>
            <person name="Vize P.D."/>
            <person name="Zorn A.M."/>
            <person name="Ito M."/>
            <person name="Marcotte E.M."/>
            <person name="Wallingford J.B."/>
            <person name="Ito Y."/>
            <person name="Asashima M."/>
            <person name="Ueno N."/>
            <person name="Matsuda Y."/>
            <person name="Veenstra G.J."/>
            <person name="Fujiyama A."/>
            <person name="Harland R.M."/>
            <person name="Taira M."/>
            <person name="Rokhsar D.S."/>
        </authorList>
    </citation>
    <scope>NUCLEOTIDE SEQUENCE [LARGE SCALE GENOMIC DNA]</scope>
    <source>
        <strain evidence="10">J</strain>
    </source>
</reference>
<gene>
    <name evidence="9" type="ORF">XELAEV_18012249mg</name>
</gene>
<evidence type="ECO:0000256" key="8">
    <source>
        <dbReference type="SAM" id="MobiDB-lite"/>
    </source>
</evidence>
<evidence type="ECO:0000256" key="7">
    <source>
        <dbReference type="ARBA" id="ARBA00022840"/>
    </source>
</evidence>
<dbReference type="PRINTS" id="PR01773">
    <property type="entry name" value="P38MAPKINASE"/>
</dbReference>